<proteinExistence type="inferred from homology"/>
<dbReference type="InterPro" id="IPR020550">
    <property type="entry name" value="Inositol_monophosphatase_CS"/>
</dbReference>
<keyword evidence="3" id="KW-1185">Reference proteome</keyword>
<keyword evidence="2" id="KW-0479">Metal-binding</keyword>
<reference evidence="4" key="1">
    <citation type="submission" date="2025-08" db="UniProtKB">
        <authorList>
            <consortium name="RefSeq"/>
        </authorList>
    </citation>
    <scope>IDENTIFICATION</scope>
    <source>
        <strain evidence="4">Mau12</strain>
        <tissue evidence="4">Whole Body</tissue>
    </source>
</reference>
<dbReference type="InterPro" id="IPR000760">
    <property type="entry name" value="Inositol_monophosphatase-like"/>
</dbReference>
<feature type="binding site" evidence="2">
    <location>
        <position position="306"/>
    </location>
    <ligand>
        <name>Mg(2+)</name>
        <dbReference type="ChEBI" id="CHEBI:18420"/>
        <label>1</label>
        <note>catalytic</note>
    </ligand>
</feature>
<evidence type="ECO:0000256" key="1">
    <source>
        <dbReference type="ARBA" id="ARBA00009759"/>
    </source>
</evidence>
<dbReference type="PANTHER" id="PTHR43028">
    <property type="entry name" value="3'(2'),5'-BISPHOSPHATE NUCLEOTIDASE 1"/>
    <property type="match status" value="1"/>
</dbReference>
<dbReference type="Gene3D" id="3.30.540.10">
    <property type="entry name" value="Fructose-1,6-Bisphosphatase, subunit A, domain 1"/>
    <property type="match status" value="1"/>
</dbReference>
<dbReference type="InterPro" id="IPR044897">
    <property type="entry name" value="INPP1_dom_1"/>
</dbReference>
<keyword evidence="2" id="KW-0460">Magnesium</keyword>
<evidence type="ECO:0000313" key="3">
    <source>
        <dbReference type="Proteomes" id="UP000515162"/>
    </source>
</evidence>
<dbReference type="CTD" id="3652"/>
<gene>
    <name evidence="4" type="primary">LOC117144231</name>
</gene>
<comment type="cofactor">
    <cofactor evidence="2">
        <name>Mg(2+)</name>
        <dbReference type="ChEBI" id="CHEBI:18420"/>
    </cofactor>
</comment>
<dbReference type="RefSeq" id="XP_033165190.1">
    <property type="nucleotide sequence ID" value="XM_033309299.1"/>
</dbReference>
<dbReference type="GeneID" id="117144231"/>
<name>A0A6P8K8B9_DROMA</name>
<dbReference type="GO" id="GO:0004441">
    <property type="term" value="F:inositol-1,4-bisphosphate 1-phosphatase activity"/>
    <property type="evidence" value="ECO:0007669"/>
    <property type="project" value="TreeGrafter"/>
</dbReference>
<dbReference type="FunFam" id="4.10.460.10:FF:000001">
    <property type="entry name" value="Inositol polyphosphate 1-phosphatase"/>
    <property type="match status" value="1"/>
</dbReference>
<dbReference type="Proteomes" id="UP000515162">
    <property type="component" value="Chromosome 3R"/>
</dbReference>
<feature type="binding site" evidence="2">
    <location>
        <position position="165"/>
    </location>
    <ligand>
        <name>Mg(2+)</name>
        <dbReference type="ChEBI" id="CHEBI:18420"/>
        <label>1</label>
        <note>catalytic</note>
    </ligand>
</feature>
<dbReference type="AlphaFoldDB" id="A0A6P8K8B9"/>
<dbReference type="GO" id="GO:0046854">
    <property type="term" value="P:phosphatidylinositol phosphate biosynthetic process"/>
    <property type="evidence" value="ECO:0007669"/>
    <property type="project" value="InterPro"/>
</dbReference>
<dbReference type="SUPFAM" id="SSF56655">
    <property type="entry name" value="Carbohydrate phosphatase"/>
    <property type="match status" value="1"/>
</dbReference>
<evidence type="ECO:0000313" key="4">
    <source>
        <dbReference type="RefSeq" id="XP_033165190.1"/>
    </source>
</evidence>
<feature type="binding site" evidence="2">
    <location>
        <position position="85"/>
    </location>
    <ligand>
        <name>Mg(2+)</name>
        <dbReference type="ChEBI" id="CHEBI:18420"/>
        <label>1</label>
        <note>catalytic</note>
    </ligand>
</feature>
<dbReference type="PANTHER" id="PTHR43028:SF3">
    <property type="entry name" value="INOSITOL POLYPHOSPHATE 1-PHOSPHATASE"/>
    <property type="match status" value="1"/>
</dbReference>
<protein>
    <submittedName>
        <fullName evidence="4">Inositol polyphosphate 1-phosphatase</fullName>
    </submittedName>
</protein>
<dbReference type="Gene3D" id="4.10.460.10">
    <property type="entry name" value="Inositol Polyphosphate 1-phosphatase, domain 1"/>
    <property type="match status" value="1"/>
</dbReference>
<accession>A0A6P8K8B9</accession>
<feature type="binding site" evidence="2">
    <location>
        <position position="164"/>
    </location>
    <ligand>
        <name>Mg(2+)</name>
        <dbReference type="ChEBI" id="CHEBI:18420"/>
        <label>1</label>
        <note>catalytic</note>
    </ligand>
</feature>
<dbReference type="CDD" id="cd01640">
    <property type="entry name" value="IPPase"/>
    <property type="match status" value="1"/>
</dbReference>
<dbReference type="PROSITE" id="PS00630">
    <property type="entry name" value="IMP_2"/>
    <property type="match status" value="1"/>
</dbReference>
<dbReference type="GO" id="GO:0046872">
    <property type="term" value="F:metal ion binding"/>
    <property type="evidence" value="ECO:0007669"/>
    <property type="project" value="UniProtKB-KW"/>
</dbReference>
<evidence type="ECO:0000256" key="2">
    <source>
        <dbReference type="PIRSR" id="PIRSR600760-2"/>
    </source>
</evidence>
<dbReference type="InterPro" id="IPR050725">
    <property type="entry name" value="CysQ/Inositol_MonoPase"/>
</dbReference>
<feature type="binding site" evidence="2">
    <location>
        <position position="162"/>
    </location>
    <ligand>
        <name>Mg(2+)</name>
        <dbReference type="ChEBI" id="CHEBI:18420"/>
        <label>1</label>
        <note>catalytic</note>
    </ligand>
</feature>
<dbReference type="Gene3D" id="3.40.190.80">
    <property type="match status" value="1"/>
</dbReference>
<comment type="similarity">
    <text evidence="1">Belongs to the inositol monophosphatase superfamily.</text>
</comment>
<sequence length="375" mass="40683">MSGEEEQASLLRVLINCAEKAANIARTCRSNEQLLALLVQEKSGSEANERFEHDFKTLADVLIQETIKHEVAALFPAMQDAILGEESPNFTNQLGESVTIAVGATEEDTAACLQAVLSGHEDAASALATEVHRDVSFSSEKLGEIAQLPDELDYGNLGIWIDPIDATAEYISGDTMFTDFPGITSTGLDCVTVLIGVYERDTGVPVMGVVAQPFGEKLEENVYSSSMFWGVCLPTVRAHNCHFEARDENRRLGIFSSSEQSDILQRFLDLGYEFAFSAGAGHKALKVITHEVDVYLLSKGSTFKWDTCAPQAILRALGGDVLGYAASVAEQKAVPLKYLIEDAEADADWKRNAGGIISVRNVDVVDELLAKLAEQ</sequence>
<organism evidence="3 4">
    <name type="scientific">Drosophila mauritiana</name>
    <name type="common">Fruit fly</name>
    <dbReference type="NCBI Taxonomy" id="7226"/>
    <lineage>
        <taxon>Eukaryota</taxon>
        <taxon>Metazoa</taxon>
        <taxon>Ecdysozoa</taxon>
        <taxon>Arthropoda</taxon>
        <taxon>Hexapoda</taxon>
        <taxon>Insecta</taxon>
        <taxon>Pterygota</taxon>
        <taxon>Neoptera</taxon>
        <taxon>Endopterygota</taxon>
        <taxon>Diptera</taxon>
        <taxon>Brachycera</taxon>
        <taxon>Muscomorpha</taxon>
        <taxon>Ephydroidea</taxon>
        <taxon>Drosophilidae</taxon>
        <taxon>Drosophila</taxon>
        <taxon>Sophophora</taxon>
    </lineage>
</organism>
<dbReference type="Pfam" id="PF00459">
    <property type="entry name" value="Inositol_P"/>
    <property type="match status" value="1"/>
</dbReference>